<name>A0A8J6U104_9HYPH</name>
<organism evidence="2 3">
    <name type="scientific">Oryzicola mucosus</name>
    <dbReference type="NCBI Taxonomy" id="2767425"/>
    <lineage>
        <taxon>Bacteria</taxon>
        <taxon>Pseudomonadati</taxon>
        <taxon>Pseudomonadota</taxon>
        <taxon>Alphaproteobacteria</taxon>
        <taxon>Hyphomicrobiales</taxon>
        <taxon>Phyllobacteriaceae</taxon>
        <taxon>Oryzicola</taxon>
    </lineage>
</organism>
<dbReference type="Proteomes" id="UP000643405">
    <property type="component" value="Unassembled WGS sequence"/>
</dbReference>
<dbReference type="SUPFAM" id="SSF56529">
    <property type="entry name" value="FAH"/>
    <property type="match status" value="1"/>
</dbReference>
<feature type="domain" description="Fumarylacetoacetase N-terminal" evidence="1">
    <location>
        <begin position="1"/>
        <end position="77"/>
    </location>
</feature>
<dbReference type="RefSeq" id="WP_188165807.1">
    <property type="nucleotide sequence ID" value="NZ_JACVVX010000005.1"/>
</dbReference>
<dbReference type="GO" id="GO:0003824">
    <property type="term" value="F:catalytic activity"/>
    <property type="evidence" value="ECO:0007669"/>
    <property type="project" value="InterPro"/>
</dbReference>
<evidence type="ECO:0000313" key="3">
    <source>
        <dbReference type="Proteomes" id="UP000643405"/>
    </source>
</evidence>
<accession>A0A8J6U104</accession>
<gene>
    <name evidence="2" type="ORF">ICI42_17140</name>
</gene>
<proteinExistence type="predicted"/>
<evidence type="ECO:0000313" key="2">
    <source>
        <dbReference type="EMBL" id="MBD0416381.1"/>
    </source>
</evidence>
<sequence length="248" mass="25764">MKLASLKDGSRDGKLVVVSRDLTRYTDASFLVPTLQRALDDWNRIVPHLQTLAQSLELGAVPWQRFHEHDALSPLPRAYQRVGGGDAFIGPRDDVVLPSAEAAIQAGLAAITLDIPVGEADAARDGIALMMLSVDIVVGGEAGVSAFSPVAVTPDEIEGAEISVLQSSNGKAVAETSVSTDFGEVLEKRLNVSALSAGAVVGRPAGGAKPLAEGDLLRLEAKGSDGHSIFGAIEQKASRKAVNTPLAA</sequence>
<dbReference type="AlphaFoldDB" id="A0A8J6U104"/>
<protein>
    <recommendedName>
        <fullName evidence="1">Fumarylacetoacetase N-terminal domain-containing protein</fullName>
    </recommendedName>
</protein>
<reference evidence="2" key="1">
    <citation type="submission" date="2020-09" db="EMBL/GenBank/DDBJ databases">
        <title>Genome seq and assembly of Tianweitania sp.</title>
        <authorList>
            <person name="Chhetri G."/>
        </authorList>
    </citation>
    <scope>NUCLEOTIDE SEQUENCE</scope>
    <source>
        <strain evidence="2">Rool2</strain>
    </source>
</reference>
<dbReference type="InterPro" id="IPR041072">
    <property type="entry name" value="FAA_hydro_N"/>
</dbReference>
<evidence type="ECO:0000259" key="1">
    <source>
        <dbReference type="Pfam" id="PF18288"/>
    </source>
</evidence>
<dbReference type="EMBL" id="JACVVX010000005">
    <property type="protein sequence ID" value="MBD0416381.1"/>
    <property type="molecule type" value="Genomic_DNA"/>
</dbReference>
<keyword evidence="3" id="KW-1185">Reference proteome</keyword>
<dbReference type="Gene3D" id="3.90.850.10">
    <property type="entry name" value="Fumarylacetoacetase-like, C-terminal domain"/>
    <property type="match status" value="1"/>
</dbReference>
<dbReference type="Pfam" id="PF18288">
    <property type="entry name" value="FAA_hydro_N_2"/>
    <property type="match status" value="1"/>
</dbReference>
<comment type="caution">
    <text evidence="2">The sequence shown here is derived from an EMBL/GenBank/DDBJ whole genome shotgun (WGS) entry which is preliminary data.</text>
</comment>
<dbReference type="InterPro" id="IPR036663">
    <property type="entry name" value="Fumarylacetoacetase_C_sf"/>
</dbReference>